<sequence>MLLSSIFAAAVGLSHASTSAADAHFDWDGIEPSWDLEYTPCYGELQCARLLLPLDWLKPEDTSRTVAIAIAKLPAQVDAGDEAFGGTVITNPGGPGDSGVIHMIRNGHYLQSMFDGEKRRHEILSFDPRGMFHSTPIADCYRRDQADSSLSQWQLQGFGLLGDSSTEQFRRRRAHAAAFGQRCALADKEQSYIREHMSTASVARDMLAMVDTIEELKRKEMRGGSEASRLELRSDQVKNAATEPRIQYYGTSYGTVLGNTFLSMFPGRVHRMVLDGLVVGEDYVNLEWSTNLADTTKVVEYFYQACFAARSRCALWRSSDESWGSIKARVDQLIAQLDQDPQPVAIMGGPEGVITGVEVRTAFLDPLYDPLNRHEALAKTLDDALEGNYTLLLEQLGRSRKVDVCSAPAAQEEYTWLHHANLAVNCGDGKDASGFDIAYWQSYVQRLKEISPHMGDLWAEGTFSCSGWQIRPKYHFGGPFTSPAADPGLQSGRPSAAPLLLSSLYDPVTPLRSAYRVGRGHPGSRVLVQRSVGHCAFLSSPSECTRRYIREYMAEGKLPAEGAECEPDCVPFEDCPYEKAVLPR</sequence>
<evidence type="ECO:0000256" key="1">
    <source>
        <dbReference type="ARBA" id="ARBA00010088"/>
    </source>
</evidence>
<feature type="domain" description="Peptidase S33 tripeptidyl aminopeptidase-like C-terminal" evidence="4">
    <location>
        <begin position="452"/>
        <end position="565"/>
    </location>
</feature>
<dbReference type="STRING" id="857340.A0A086TGD5"/>
<dbReference type="SUPFAM" id="SSF53474">
    <property type="entry name" value="alpha/beta-Hydrolases"/>
    <property type="match status" value="1"/>
</dbReference>
<keyword evidence="6" id="KW-1185">Reference proteome</keyword>
<evidence type="ECO:0000256" key="3">
    <source>
        <dbReference type="SAM" id="SignalP"/>
    </source>
</evidence>
<comment type="similarity">
    <text evidence="1">Belongs to the peptidase S33 family.</text>
</comment>
<dbReference type="InterPro" id="IPR051601">
    <property type="entry name" value="Serine_prot/Carboxylest_S33"/>
</dbReference>
<dbReference type="PANTHER" id="PTHR43248:SF25">
    <property type="entry name" value="AB HYDROLASE-1 DOMAIN-CONTAINING PROTEIN-RELATED"/>
    <property type="match status" value="1"/>
</dbReference>
<gene>
    <name evidence="5" type="ORF">ACRE_006670</name>
</gene>
<dbReference type="HOGENOM" id="CLU_013364_5_2_1"/>
<dbReference type="InterPro" id="IPR029058">
    <property type="entry name" value="AB_hydrolase_fold"/>
</dbReference>
<dbReference type="InterPro" id="IPR013595">
    <property type="entry name" value="Pept_S33_TAP-like_C"/>
</dbReference>
<name>A0A086TGD5_HAPC1</name>
<dbReference type="OrthoDB" id="425534at2759"/>
<dbReference type="PANTHER" id="PTHR43248">
    <property type="entry name" value="2-SUCCINYL-6-HYDROXY-2,4-CYCLOHEXADIENE-1-CARBOXYLATE SYNTHASE"/>
    <property type="match status" value="1"/>
</dbReference>
<dbReference type="Gene3D" id="3.40.50.1820">
    <property type="entry name" value="alpha/beta hydrolase"/>
    <property type="match status" value="1"/>
</dbReference>
<evidence type="ECO:0000313" key="5">
    <source>
        <dbReference type="EMBL" id="KFH48417.1"/>
    </source>
</evidence>
<feature type="signal peptide" evidence="3">
    <location>
        <begin position="1"/>
        <end position="16"/>
    </location>
</feature>
<protein>
    <submittedName>
        <fullName evidence="5">Putative hydrolase-like protein</fullName>
    </submittedName>
</protein>
<dbReference type="AlphaFoldDB" id="A0A086TGD5"/>
<dbReference type="EMBL" id="JPKY01000003">
    <property type="protein sequence ID" value="KFH48417.1"/>
    <property type="molecule type" value="Genomic_DNA"/>
</dbReference>
<dbReference type="Proteomes" id="UP000029964">
    <property type="component" value="Unassembled WGS sequence"/>
</dbReference>
<organism evidence="5 6">
    <name type="scientific">Hapsidospora chrysogenum (strain ATCC 11550 / CBS 779.69 / DSM 880 / IAM 14645 / JCM 23072 / IMI 49137)</name>
    <name type="common">Acremonium chrysogenum</name>
    <dbReference type="NCBI Taxonomy" id="857340"/>
    <lineage>
        <taxon>Eukaryota</taxon>
        <taxon>Fungi</taxon>
        <taxon>Dikarya</taxon>
        <taxon>Ascomycota</taxon>
        <taxon>Pezizomycotina</taxon>
        <taxon>Sordariomycetes</taxon>
        <taxon>Hypocreomycetidae</taxon>
        <taxon>Hypocreales</taxon>
        <taxon>Bionectriaceae</taxon>
        <taxon>Hapsidospora</taxon>
    </lineage>
</organism>
<dbReference type="Pfam" id="PF08386">
    <property type="entry name" value="Abhydrolase_4"/>
    <property type="match status" value="1"/>
</dbReference>
<comment type="caution">
    <text evidence="5">The sequence shown here is derived from an EMBL/GenBank/DDBJ whole genome shotgun (WGS) entry which is preliminary data.</text>
</comment>
<proteinExistence type="inferred from homology"/>
<feature type="chain" id="PRO_5001815664" evidence="3">
    <location>
        <begin position="17"/>
        <end position="584"/>
    </location>
</feature>
<reference evidence="6" key="1">
    <citation type="journal article" date="2014" name="Genome Announc.">
        <title>Genome sequence and annotation of Acremonium chrysogenum, producer of the beta-lactam antibiotic cephalosporin C.</title>
        <authorList>
            <person name="Terfehr D."/>
            <person name="Dahlmann T.A."/>
            <person name="Specht T."/>
            <person name="Zadra I."/>
            <person name="Kuernsteiner H."/>
            <person name="Kueck U."/>
        </authorList>
    </citation>
    <scope>NUCLEOTIDE SEQUENCE [LARGE SCALE GENOMIC DNA]</scope>
    <source>
        <strain evidence="6">ATCC 11550 / CBS 779.69 / DSM 880 / IAM 14645 / JCM 23072 / IMI 49137</strain>
    </source>
</reference>
<keyword evidence="2 5" id="KW-0378">Hydrolase</keyword>
<evidence type="ECO:0000256" key="2">
    <source>
        <dbReference type="ARBA" id="ARBA00022801"/>
    </source>
</evidence>
<keyword evidence="3" id="KW-0732">Signal</keyword>
<evidence type="ECO:0000313" key="6">
    <source>
        <dbReference type="Proteomes" id="UP000029964"/>
    </source>
</evidence>
<accession>A0A086TGD5</accession>
<evidence type="ECO:0000259" key="4">
    <source>
        <dbReference type="Pfam" id="PF08386"/>
    </source>
</evidence>
<dbReference type="GO" id="GO:0016787">
    <property type="term" value="F:hydrolase activity"/>
    <property type="evidence" value="ECO:0007669"/>
    <property type="project" value="UniProtKB-KW"/>
</dbReference>